<evidence type="ECO:0000313" key="2">
    <source>
        <dbReference type="Proteomes" id="UP000004664"/>
    </source>
</evidence>
<accession>G3ISH7</accession>
<dbReference type="HOGENOM" id="CLU_2826257_0_0_6"/>
<dbReference type="AlphaFoldDB" id="G3ISH7"/>
<reference evidence="1 2" key="1">
    <citation type="submission" date="2011-06" db="EMBL/GenBank/DDBJ databases">
        <title>Genomic sequence of Methylobacter tundripaludum SV96.</title>
        <authorList>
            <consortium name="US DOE Joint Genome Institute"/>
            <person name="Lucas S."/>
            <person name="Han J."/>
            <person name="Lapidus A."/>
            <person name="Cheng J.-F."/>
            <person name="Goodwin L."/>
            <person name="Pitluck S."/>
            <person name="Held B."/>
            <person name="Detter J.C."/>
            <person name="Han C."/>
            <person name="Tapia R."/>
            <person name="Land M."/>
            <person name="Hauser L."/>
            <person name="Kyrpides N."/>
            <person name="Ivanova N."/>
            <person name="Ovchinnikova G."/>
            <person name="Pagani I."/>
            <person name="Klotz M.G."/>
            <person name="Dispirito A.A."/>
            <person name="Murrell J.C."/>
            <person name="Dunfield P."/>
            <person name="Kalyuzhnaya M.G."/>
            <person name="Svenning M."/>
            <person name="Trotsenko Y.A."/>
            <person name="Stein L.Y."/>
            <person name="Woyke T."/>
        </authorList>
    </citation>
    <scope>NUCLEOTIDE SEQUENCE [LARGE SCALE GENOMIC DNA]</scope>
    <source>
        <strain evidence="2">ATCC BAA-1195 / DSM 17260 / SV96</strain>
    </source>
</reference>
<evidence type="ECO:0000313" key="1">
    <source>
        <dbReference type="EMBL" id="EGW22347.1"/>
    </source>
</evidence>
<dbReference type="EMBL" id="JH109152">
    <property type="protein sequence ID" value="EGW22347.1"/>
    <property type="molecule type" value="Genomic_DNA"/>
</dbReference>
<protein>
    <submittedName>
        <fullName evidence="1">Uncharacterized protein</fullName>
    </submittedName>
</protein>
<gene>
    <name evidence="1" type="ORF">Mettu_1160</name>
</gene>
<keyword evidence="2" id="KW-1185">Reference proteome</keyword>
<organism evidence="1 2">
    <name type="scientific">Methylobacter tundripaludum (strain ATCC BAA-1195 / DSM 17260 / SV96)</name>
    <dbReference type="NCBI Taxonomy" id="697282"/>
    <lineage>
        <taxon>Bacteria</taxon>
        <taxon>Pseudomonadati</taxon>
        <taxon>Pseudomonadota</taxon>
        <taxon>Gammaproteobacteria</taxon>
        <taxon>Methylococcales</taxon>
        <taxon>Methylococcaceae</taxon>
        <taxon>Methylobacter</taxon>
    </lineage>
</organism>
<sequence length="66" mass="7332">MITLQAPAGFVPDDQNSQQPFLCAEITHQNNLIGAMHREFAPIKCVILRAPTTLVLQQVAYSTYIC</sequence>
<dbReference type="Proteomes" id="UP000004664">
    <property type="component" value="Unassembled WGS sequence"/>
</dbReference>
<name>G3ISH7_METTV</name>
<proteinExistence type="predicted"/>